<evidence type="ECO:0000313" key="3">
    <source>
        <dbReference type="EMBL" id="QDU45841.1"/>
    </source>
</evidence>
<evidence type="ECO:0000256" key="1">
    <source>
        <dbReference type="SAM" id="Phobius"/>
    </source>
</evidence>
<feature type="chain" id="PRO_5021922008" description="DUF4350 domain-containing protein" evidence="2">
    <location>
        <begin position="39"/>
        <end position="721"/>
    </location>
</feature>
<dbReference type="KEGG" id="sdyn:Mal52_43370"/>
<dbReference type="EMBL" id="CP036276">
    <property type="protein sequence ID" value="QDU45841.1"/>
    <property type="molecule type" value="Genomic_DNA"/>
</dbReference>
<protein>
    <recommendedName>
        <fullName evidence="5">DUF4350 domain-containing protein</fullName>
    </recommendedName>
</protein>
<proteinExistence type="predicted"/>
<accession>A0A517ZTM6</accession>
<sequence length="721" mass="79645" precursor="true">MNERFVFHRRRMIRRNLVALLFITVAGLMSLSPTTAEAAPPQVSTRFVPLSPRARAAAPVSGIWEVISSGSELLEGELRLTIKGLNGKQVIVLTDVVVTPGTTTRFRGMLPAIDVPYFGNRELVQVEMSVQFVANDGTEFLPEPAQLMFRNPSLQSFNICIADPHMAGGTAIERKLAQELAFERFNPNPADNSLGTAPAHVAPRDLPNDPLGYCSFDMLLLADEGFVETDATQRAAIAKWVAAGGSLCVVPRTSLGAPHLEFLNQLAKSADSDIIFVTDADGRLSASGADAQAEFALLRVGLGRVAIGLLPDKSDRNPGSTQFREMAAFLWKIKTEQLNSIRESGTFRKNQISQVPNNQGQPRVFEEDYQLSLPLAESLATSRASDWSESLVGQLMPKTFRFVPLWLMCGLLFVFLLAIGPLDYFLLGAFKMRKMTWILFPLTSFLFAYITVAAANAYMGVTNETHAYEILDMGDDGNVLRANRLELHYNGAAEHSETELTDALFTPLDTSATAFYQHRNMQEEELPVLIGRIPQQVTVVQDIPQWTPRLSRRFWIAPSKKVATPPKFDFATVTIADLESPQSRAQLAIKLQSAFGQQCSIFCLNNQRVHTLVSNSALFSNPLVGDTYGNNSSPRVNYTGPNSQHLNVRRASGDEFIRLISAPTGISAFNYVSQVSPAGGWSFDDLAILDINNPNEWLLIIAQPRGDDIMIYRKLYRRPDA</sequence>
<dbReference type="RefSeq" id="WP_145378382.1">
    <property type="nucleotide sequence ID" value="NZ_CP036276.1"/>
</dbReference>
<gene>
    <name evidence="3" type="ORF">Mal52_43370</name>
</gene>
<dbReference type="Proteomes" id="UP000319383">
    <property type="component" value="Chromosome"/>
</dbReference>
<reference evidence="3 4" key="1">
    <citation type="submission" date="2019-02" db="EMBL/GenBank/DDBJ databases">
        <title>Deep-cultivation of Planctomycetes and their phenomic and genomic characterization uncovers novel biology.</title>
        <authorList>
            <person name="Wiegand S."/>
            <person name="Jogler M."/>
            <person name="Boedeker C."/>
            <person name="Pinto D."/>
            <person name="Vollmers J."/>
            <person name="Rivas-Marin E."/>
            <person name="Kohn T."/>
            <person name="Peeters S.H."/>
            <person name="Heuer A."/>
            <person name="Rast P."/>
            <person name="Oberbeckmann S."/>
            <person name="Bunk B."/>
            <person name="Jeske O."/>
            <person name="Meyerdierks A."/>
            <person name="Storesund J.E."/>
            <person name="Kallscheuer N."/>
            <person name="Luecker S."/>
            <person name="Lage O.M."/>
            <person name="Pohl T."/>
            <person name="Merkel B.J."/>
            <person name="Hornburger P."/>
            <person name="Mueller R.-W."/>
            <person name="Bruemmer F."/>
            <person name="Labrenz M."/>
            <person name="Spormann A.M."/>
            <person name="Op den Camp H."/>
            <person name="Overmann J."/>
            <person name="Amann R."/>
            <person name="Jetten M.S.M."/>
            <person name="Mascher T."/>
            <person name="Medema M.H."/>
            <person name="Devos D.P."/>
            <person name="Kaster A.-K."/>
            <person name="Ovreas L."/>
            <person name="Rohde M."/>
            <person name="Galperin M.Y."/>
            <person name="Jogler C."/>
        </authorList>
    </citation>
    <scope>NUCLEOTIDE SEQUENCE [LARGE SCALE GENOMIC DNA]</scope>
    <source>
        <strain evidence="3 4">Mal52</strain>
    </source>
</reference>
<feature type="signal peptide" evidence="2">
    <location>
        <begin position="1"/>
        <end position="38"/>
    </location>
</feature>
<evidence type="ECO:0000313" key="4">
    <source>
        <dbReference type="Proteomes" id="UP000319383"/>
    </source>
</evidence>
<keyword evidence="4" id="KW-1185">Reference proteome</keyword>
<feature type="transmembrane region" description="Helical" evidence="1">
    <location>
        <begin position="405"/>
        <end position="426"/>
    </location>
</feature>
<keyword evidence="1" id="KW-1133">Transmembrane helix</keyword>
<feature type="transmembrane region" description="Helical" evidence="1">
    <location>
        <begin position="438"/>
        <end position="459"/>
    </location>
</feature>
<organism evidence="3 4">
    <name type="scientific">Symmachiella dynata</name>
    <dbReference type="NCBI Taxonomy" id="2527995"/>
    <lineage>
        <taxon>Bacteria</taxon>
        <taxon>Pseudomonadati</taxon>
        <taxon>Planctomycetota</taxon>
        <taxon>Planctomycetia</taxon>
        <taxon>Planctomycetales</taxon>
        <taxon>Planctomycetaceae</taxon>
        <taxon>Symmachiella</taxon>
    </lineage>
</organism>
<keyword evidence="1" id="KW-0472">Membrane</keyword>
<evidence type="ECO:0008006" key="5">
    <source>
        <dbReference type="Google" id="ProtNLM"/>
    </source>
</evidence>
<keyword evidence="2" id="KW-0732">Signal</keyword>
<evidence type="ECO:0000256" key="2">
    <source>
        <dbReference type="SAM" id="SignalP"/>
    </source>
</evidence>
<dbReference type="AlphaFoldDB" id="A0A517ZTM6"/>
<name>A0A517ZTM6_9PLAN</name>
<keyword evidence="1" id="KW-0812">Transmembrane</keyword>